<dbReference type="GO" id="GO:0005524">
    <property type="term" value="F:ATP binding"/>
    <property type="evidence" value="ECO:0007669"/>
    <property type="project" value="InterPro"/>
</dbReference>
<dbReference type="Pfam" id="PF08245">
    <property type="entry name" value="Mur_ligase_M"/>
    <property type="match status" value="1"/>
</dbReference>
<dbReference type="InterPro" id="IPR013221">
    <property type="entry name" value="Mur_ligase_cen"/>
</dbReference>
<keyword evidence="2" id="KW-0436">Ligase</keyword>
<sequence length="396" mass="43687">MLSTVFSAAGERLPFLSGAHERLDAVRRFVTRGPDHRERLADIDTRIVVSGTRGKSGTTERLHDVFDARGYDTGAKITGNRPAMLRGDERRPITRGERVTLYENERELRENPPDDVLVVENQAISDYTTRMVAEQFVDPDVVVLTNVRRDHLDTLGGDRLAIARALARAIPAGTHVVNGEQSPALRECLETELDRRGATVSHVSVPDEHANVPGAESIYALNEVLDAVGEEPLSRELLGGYLDEMRVEWRAIEGGHVFNAASVNDTESTEVVRRALAADRPGTIQPLFYIRGDRRGRTAAFLEYLSECYEQGVFEQVRVAGDDTARFARRAPFPVVRHDGDDPATVLDAALDDGWPVFLVGNTVADFMRGMEAEVERRAAAAESTKPSSSNVEATR</sequence>
<evidence type="ECO:0000259" key="1">
    <source>
        <dbReference type="Pfam" id="PF08245"/>
    </source>
</evidence>
<dbReference type="InterPro" id="IPR036565">
    <property type="entry name" value="Mur-like_cat_sf"/>
</dbReference>
<dbReference type="AlphaFoldDB" id="A0A6B0GNY5"/>
<protein>
    <submittedName>
        <fullName evidence="2">Mur ligase</fullName>
    </submittedName>
</protein>
<gene>
    <name evidence="2" type="ORF">GQS65_18240</name>
</gene>
<dbReference type="PANTHER" id="PTHR43445">
    <property type="entry name" value="UDP-N-ACETYLMURAMATE--L-ALANINE LIGASE-RELATED"/>
    <property type="match status" value="1"/>
</dbReference>
<keyword evidence="3" id="KW-1185">Reference proteome</keyword>
<dbReference type="Gene3D" id="3.40.1190.10">
    <property type="entry name" value="Mur-like, catalytic domain"/>
    <property type="match status" value="1"/>
</dbReference>
<name>A0A6B0GNY5_9EURY</name>
<dbReference type="GO" id="GO:0016881">
    <property type="term" value="F:acid-amino acid ligase activity"/>
    <property type="evidence" value="ECO:0007669"/>
    <property type="project" value="InterPro"/>
</dbReference>
<dbReference type="Proteomes" id="UP000451471">
    <property type="component" value="Unassembled WGS sequence"/>
</dbReference>
<dbReference type="OrthoDB" id="192097at2157"/>
<dbReference type="SUPFAM" id="SSF53623">
    <property type="entry name" value="MurD-like peptide ligases, catalytic domain"/>
    <property type="match status" value="1"/>
</dbReference>
<organism evidence="2 3">
    <name type="scientific">Halomarina oriensis</name>
    <dbReference type="NCBI Taxonomy" id="671145"/>
    <lineage>
        <taxon>Archaea</taxon>
        <taxon>Methanobacteriati</taxon>
        <taxon>Methanobacteriota</taxon>
        <taxon>Stenosarchaea group</taxon>
        <taxon>Halobacteria</taxon>
        <taxon>Halobacteriales</taxon>
        <taxon>Natronomonadaceae</taxon>
        <taxon>Halomarina</taxon>
    </lineage>
</organism>
<feature type="domain" description="Mur ligase central" evidence="1">
    <location>
        <begin position="49"/>
        <end position="165"/>
    </location>
</feature>
<evidence type="ECO:0000313" key="3">
    <source>
        <dbReference type="Proteomes" id="UP000451471"/>
    </source>
</evidence>
<dbReference type="InterPro" id="IPR050061">
    <property type="entry name" value="MurCDEF_pg_biosynth"/>
</dbReference>
<accession>A0A6B0GNY5</accession>
<dbReference type="RefSeq" id="WP_158206059.1">
    <property type="nucleotide sequence ID" value="NZ_WSZK01000035.1"/>
</dbReference>
<dbReference type="PANTHER" id="PTHR43445:SF1">
    <property type="entry name" value="PGA SYNTHASE CAPB"/>
    <property type="match status" value="1"/>
</dbReference>
<dbReference type="EMBL" id="WSZK01000035">
    <property type="protein sequence ID" value="MWG36400.1"/>
    <property type="molecule type" value="Genomic_DNA"/>
</dbReference>
<comment type="caution">
    <text evidence="2">The sequence shown here is derived from an EMBL/GenBank/DDBJ whole genome shotgun (WGS) entry which is preliminary data.</text>
</comment>
<evidence type="ECO:0000313" key="2">
    <source>
        <dbReference type="EMBL" id="MWG36400.1"/>
    </source>
</evidence>
<reference evidence="2 3" key="1">
    <citation type="submission" date="2019-12" db="EMBL/GenBank/DDBJ databases">
        <title>Halocatena pleomorpha gen. nov. sp. nov., an extremely halophilic archaeon of family Halobacteriaceae isolated from saltpan soil.</title>
        <authorList>
            <person name="Pal Y."/>
            <person name="Verma A."/>
            <person name="Krishnamurthi S."/>
            <person name="Kumar P."/>
        </authorList>
    </citation>
    <scope>NUCLEOTIDE SEQUENCE [LARGE SCALE GENOMIC DNA]</scope>
    <source>
        <strain evidence="2 3">JCM 16495</strain>
    </source>
</reference>
<proteinExistence type="predicted"/>